<protein>
    <recommendedName>
        <fullName evidence="3 7">Dihydrofolate reductase</fullName>
        <ecNumber evidence="3 7">1.5.1.3</ecNumber>
    </recommendedName>
</protein>
<feature type="domain" description="DHFR" evidence="9">
    <location>
        <begin position="1"/>
        <end position="161"/>
    </location>
</feature>
<evidence type="ECO:0000256" key="5">
    <source>
        <dbReference type="ARBA" id="ARBA00022857"/>
    </source>
</evidence>
<keyword evidence="5 7" id="KW-0521">NADP</keyword>
<evidence type="ECO:0000256" key="1">
    <source>
        <dbReference type="ARBA" id="ARBA00004903"/>
    </source>
</evidence>
<comment type="caution">
    <text evidence="10">The sequence shown here is derived from an EMBL/GenBank/DDBJ whole genome shotgun (WGS) entry which is preliminary data.</text>
</comment>
<evidence type="ECO:0000259" key="9">
    <source>
        <dbReference type="PROSITE" id="PS51330"/>
    </source>
</evidence>
<comment type="function">
    <text evidence="7">Key enzyme in folate metabolism. Catalyzes an essential reaction for de novo glycine and purine synthesis, and for DNA precursor synthesis.</text>
</comment>
<dbReference type="Gene3D" id="3.40.430.10">
    <property type="entry name" value="Dihydrofolate Reductase, subunit A"/>
    <property type="match status" value="1"/>
</dbReference>
<evidence type="ECO:0000313" key="10">
    <source>
        <dbReference type="EMBL" id="MDQ7937427.1"/>
    </source>
</evidence>
<gene>
    <name evidence="10" type="ORF">RA086_07270</name>
</gene>
<dbReference type="PROSITE" id="PS00075">
    <property type="entry name" value="DHFR_1"/>
    <property type="match status" value="1"/>
</dbReference>
<dbReference type="PANTHER" id="PTHR48069:SF3">
    <property type="entry name" value="DIHYDROFOLATE REDUCTASE"/>
    <property type="match status" value="1"/>
</dbReference>
<keyword evidence="11" id="KW-1185">Reference proteome</keyword>
<dbReference type="EMBL" id="JAVCWF010000001">
    <property type="protein sequence ID" value="MDQ7937427.1"/>
    <property type="molecule type" value="Genomic_DNA"/>
</dbReference>
<comment type="catalytic activity">
    <reaction evidence="7">
        <text>(6S)-5,6,7,8-tetrahydrofolate + NADP(+) = 7,8-dihydrofolate + NADPH + H(+)</text>
        <dbReference type="Rhea" id="RHEA:15009"/>
        <dbReference type="ChEBI" id="CHEBI:15378"/>
        <dbReference type="ChEBI" id="CHEBI:57451"/>
        <dbReference type="ChEBI" id="CHEBI:57453"/>
        <dbReference type="ChEBI" id="CHEBI:57783"/>
        <dbReference type="ChEBI" id="CHEBI:58349"/>
        <dbReference type="EC" id="1.5.1.3"/>
    </reaction>
</comment>
<reference evidence="10 11" key="1">
    <citation type="journal article" date="2023" name="Int. J. Syst. Evol. Microbiol.">
        <title>Lactiplantibacillus brownii sp. nov., a novel psychrotolerant species isolated from sauerkraut.</title>
        <authorList>
            <person name="Heng Y.C."/>
            <person name="Silvaraju S."/>
            <person name="Lee J.K.Y."/>
            <person name="Kittelmann S."/>
        </authorList>
    </citation>
    <scope>NUCLEOTIDE SEQUENCE [LARGE SCALE GENOMIC DNA]</scope>
    <source>
        <strain evidence="10 11">WILCCON 0030</strain>
    </source>
</reference>
<dbReference type="SUPFAM" id="SSF53597">
    <property type="entry name" value="Dihydrofolate reductase-like"/>
    <property type="match status" value="1"/>
</dbReference>
<dbReference type="InterPro" id="IPR024072">
    <property type="entry name" value="DHFR-like_dom_sf"/>
</dbReference>
<evidence type="ECO:0000256" key="8">
    <source>
        <dbReference type="RuleBase" id="RU004474"/>
    </source>
</evidence>
<dbReference type="PROSITE" id="PS51330">
    <property type="entry name" value="DHFR_2"/>
    <property type="match status" value="1"/>
</dbReference>
<dbReference type="PRINTS" id="PR00070">
    <property type="entry name" value="DHFR"/>
</dbReference>
<evidence type="ECO:0000256" key="6">
    <source>
        <dbReference type="ARBA" id="ARBA00023002"/>
    </source>
</evidence>
<evidence type="ECO:0000256" key="7">
    <source>
        <dbReference type="PIRNR" id="PIRNR000194"/>
    </source>
</evidence>
<evidence type="ECO:0000256" key="4">
    <source>
        <dbReference type="ARBA" id="ARBA00022563"/>
    </source>
</evidence>
<proteinExistence type="inferred from homology"/>
<dbReference type="CDD" id="cd00209">
    <property type="entry name" value="DHFR"/>
    <property type="match status" value="1"/>
</dbReference>
<dbReference type="RefSeq" id="WP_308703175.1">
    <property type="nucleotide sequence ID" value="NZ_AP027463.1"/>
</dbReference>
<comment type="similarity">
    <text evidence="2 7 8">Belongs to the dihydrofolate reductase family.</text>
</comment>
<evidence type="ECO:0000313" key="11">
    <source>
        <dbReference type="Proteomes" id="UP001227831"/>
    </source>
</evidence>
<keyword evidence="4 7" id="KW-0554">One-carbon metabolism</keyword>
<dbReference type="Pfam" id="PF00186">
    <property type="entry name" value="DHFR_1"/>
    <property type="match status" value="1"/>
</dbReference>
<sequence length="162" mass="18338">MIGLIWAQDENGLIGANGQLPWHLSADLKRFKALTTEQTVVMGRKTFAGFKRPLPHRQNIVLSHQSLNLPAGVQQFKSLDELWALNAQQPNDLIFVIGGAAVFEAVLPRADRLYRTAIQHAFTGDTWMPAINYADWQVTAEQTIVADEQTPWTFSFTDYQRR</sequence>
<dbReference type="GO" id="GO:0004146">
    <property type="term" value="F:dihydrofolate reductase activity"/>
    <property type="evidence" value="ECO:0007669"/>
    <property type="project" value="UniProtKB-EC"/>
</dbReference>
<dbReference type="Proteomes" id="UP001227831">
    <property type="component" value="Unassembled WGS sequence"/>
</dbReference>
<accession>A0ABU1A8Y5</accession>
<comment type="pathway">
    <text evidence="1 7">Cofactor biosynthesis; tetrahydrofolate biosynthesis; 5,6,7,8-tetrahydrofolate from 7,8-dihydrofolate: step 1/1.</text>
</comment>
<dbReference type="InterPro" id="IPR012259">
    <property type="entry name" value="DHFR"/>
</dbReference>
<dbReference type="InterPro" id="IPR001796">
    <property type="entry name" value="DHFR_dom"/>
</dbReference>
<dbReference type="PANTHER" id="PTHR48069">
    <property type="entry name" value="DIHYDROFOLATE REDUCTASE"/>
    <property type="match status" value="1"/>
</dbReference>
<organism evidence="10 11">
    <name type="scientific">Lactiplantibacillus brownii</name>
    <dbReference type="NCBI Taxonomy" id="3069269"/>
    <lineage>
        <taxon>Bacteria</taxon>
        <taxon>Bacillati</taxon>
        <taxon>Bacillota</taxon>
        <taxon>Bacilli</taxon>
        <taxon>Lactobacillales</taxon>
        <taxon>Lactobacillaceae</taxon>
        <taxon>Lactiplantibacillus</taxon>
    </lineage>
</organism>
<evidence type="ECO:0000256" key="3">
    <source>
        <dbReference type="ARBA" id="ARBA00012856"/>
    </source>
</evidence>
<name>A0ABU1A8Y5_9LACO</name>
<dbReference type="PIRSF" id="PIRSF000194">
    <property type="entry name" value="DHFR"/>
    <property type="match status" value="1"/>
</dbReference>
<dbReference type="InterPro" id="IPR017925">
    <property type="entry name" value="DHFR_CS"/>
</dbReference>
<evidence type="ECO:0000256" key="2">
    <source>
        <dbReference type="ARBA" id="ARBA00009539"/>
    </source>
</evidence>
<dbReference type="EC" id="1.5.1.3" evidence="3 7"/>
<keyword evidence="6 7" id="KW-0560">Oxidoreductase</keyword>